<sequence length="316" mass="35025">MRIVVIGAGAWGKNIIRNLDELDALGGIVDGNAERLNEYGERYPQAALFADYRAALASDCEAVAIATPTPSHFEIAMAAIEAGKDVFVEKPLTHSSAEARQLVDAAEHRNVILMVGHLLIYQPAIAWMRDYVAAGEIGELFSIRHERLNLGRARSAENVIWDIGVHDMAIMLYLVGEAPERVRGTGHRMLGLEVEDEVHVHLEFANDVRGNIHTSWLWPETARRTIVRGAAGMLVYDEVAQTVTLHRKWIDADLQNHDEGSEVVHRGDGQPLRLELQHFMDCARERTPSRSDGASALAVVETLERINAAVAESSRY</sequence>
<dbReference type="AlphaFoldDB" id="A0A423PFW0"/>
<dbReference type="GO" id="GO:0000166">
    <property type="term" value="F:nucleotide binding"/>
    <property type="evidence" value="ECO:0007669"/>
    <property type="project" value="InterPro"/>
</dbReference>
<gene>
    <name evidence="3" type="ORF">SAOR_15220</name>
</gene>
<reference evidence="3 4" key="1">
    <citation type="submission" date="2013-10" db="EMBL/GenBank/DDBJ databases">
        <title>Salinisphaera orenii MK-B5 Genome Sequencing.</title>
        <authorList>
            <person name="Lai Q."/>
            <person name="Li C."/>
            <person name="Shao Z."/>
        </authorList>
    </citation>
    <scope>NUCLEOTIDE SEQUENCE [LARGE SCALE GENOMIC DNA]</scope>
    <source>
        <strain evidence="3 4">MK-B5</strain>
    </source>
</reference>
<protein>
    <submittedName>
        <fullName evidence="3">Oxidoreductase</fullName>
    </submittedName>
</protein>
<dbReference type="Pfam" id="PF22725">
    <property type="entry name" value="GFO_IDH_MocA_C3"/>
    <property type="match status" value="1"/>
</dbReference>
<accession>A0A423PFW0</accession>
<evidence type="ECO:0000313" key="4">
    <source>
        <dbReference type="Proteomes" id="UP000283993"/>
    </source>
</evidence>
<dbReference type="InterPro" id="IPR000683">
    <property type="entry name" value="Gfo/Idh/MocA-like_OxRdtase_N"/>
</dbReference>
<keyword evidence="4" id="KW-1185">Reference proteome</keyword>
<dbReference type="RefSeq" id="WP_245965502.1">
    <property type="nucleotide sequence ID" value="NZ_AYKH01000042.1"/>
</dbReference>
<evidence type="ECO:0000313" key="3">
    <source>
        <dbReference type="EMBL" id="ROO24539.1"/>
    </source>
</evidence>
<feature type="domain" description="GFO/IDH/MocA-like oxidoreductase" evidence="2">
    <location>
        <begin position="127"/>
        <end position="234"/>
    </location>
</feature>
<evidence type="ECO:0000259" key="2">
    <source>
        <dbReference type="Pfam" id="PF22725"/>
    </source>
</evidence>
<dbReference type="Gene3D" id="3.40.50.720">
    <property type="entry name" value="NAD(P)-binding Rossmann-like Domain"/>
    <property type="match status" value="1"/>
</dbReference>
<dbReference type="InterPro" id="IPR055170">
    <property type="entry name" value="GFO_IDH_MocA-like_dom"/>
</dbReference>
<dbReference type="PANTHER" id="PTHR43377">
    <property type="entry name" value="BILIVERDIN REDUCTASE A"/>
    <property type="match status" value="1"/>
</dbReference>
<name>A0A423PFW0_9GAMM</name>
<dbReference type="Gene3D" id="3.30.360.10">
    <property type="entry name" value="Dihydrodipicolinate Reductase, domain 2"/>
    <property type="match status" value="1"/>
</dbReference>
<dbReference type="Pfam" id="PF01408">
    <property type="entry name" value="GFO_IDH_MocA"/>
    <property type="match status" value="1"/>
</dbReference>
<comment type="caution">
    <text evidence="3">The sequence shown here is derived from an EMBL/GenBank/DDBJ whole genome shotgun (WGS) entry which is preliminary data.</text>
</comment>
<evidence type="ECO:0000259" key="1">
    <source>
        <dbReference type="Pfam" id="PF01408"/>
    </source>
</evidence>
<dbReference type="SUPFAM" id="SSF55347">
    <property type="entry name" value="Glyceraldehyde-3-phosphate dehydrogenase-like, C-terminal domain"/>
    <property type="match status" value="1"/>
</dbReference>
<organism evidence="3 4">
    <name type="scientific">Salinisphaera orenii MK-B5</name>
    <dbReference type="NCBI Taxonomy" id="856730"/>
    <lineage>
        <taxon>Bacteria</taxon>
        <taxon>Pseudomonadati</taxon>
        <taxon>Pseudomonadota</taxon>
        <taxon>Gammaproteobacteria</taxon>
        <taxon>Salinisphaerales</taxon>
        <taxon>Salinisphaeraceae</taxon>
        <taxon>Salinisphaera</taxon>
    </lineage>
</organism>
<dbReference type="Proteomes" id="UP000283993">
    <property type="component" value="Unassembled WGS sequence"/>
</dbReference>
<dbReference type="SUPFAM" id="SSF51735">
    <property type="entry name" value="NAD(P)-binding Rossmann-fold domains"/>
    <property type="match status" value="1"/>
</dbReference>
<dbReference type="InterPro" id="IPR051450">
    <property type="entry name" value="Gfo/Idh/MocA_Oxidoreductases"/>
</dbReference>
<dbReference type="InterPro" id="IPR036291">
    <property type="entry name" value="NAD(P)-bd_dom_sf"/>
</dbReference>
<dbReference type="EMBL" id="AYKH01000042">
    <property type="protein sequence ID" value="ROO24539.1"/>
    <property type="molecule type" value="Genomic_DNA"/>
</dbReference>
<dbReference type="PANTHER" id="PTHR43377:SF6">
    <property type="entry name" value="GFO_IDH_MOCA-LIKE OXIDOREDUCTASE N-TERMINAL DOMAIN-CONTAINING PROTEIN"/>
    <property type="match status" value="1"/>
</dbReference>
<proteinExistence type="predicted"/>
<feature type="domain" description="Gfo/Idh/MocA-like oxidoreductase N-terminal" evidence="1">
    <location>
        <begin position="1"/>
        <end position="117"/>
    </location>
</feature>